<evidence type="ECO:0000313" key="2">
    <source>
        <dbReference type="Ensembl" id="ENSMPUP00000019684.1"/>
    </source>
</evidence>
<feature type="compositionally biased region" description="Basic and acidic residues" evidence="1">
    <location>
        <begin position="150"/>
        <end position="161"/>
    </location>
</feature>
<dbReference type="HOGENOM" id="CLU_640858_0_0_1"/>
<feature type="region of interest" description="Disordered" evidence="1">
    <location>
        <begin position="335"/>
        <end position="428"/>
    </location>
</feature>
<feature type="region of interest" description="Disordered" evidence="1">
    <location>
        <begin position="1"/>
        <end position="161"/>
    </location>
</feature>
<protein>
    <submittedName>
        <fullName evidence="2">Uncharacterized protein</fullName>
    </submittedName>
</protein>
<dbReference type="EMBL" id="AEYP01069886">
    <property type="status" value="NOT_ANNOTATED_CDS"/>
    <property type="molecule type" value="Genomic_DNA"/>
</dbReference>
<dbReference type="InParanoid" id="M3Z7X1"/>
<sequence>MQGPHGTGTQENSMRPPPCKGPGPFSMATGQDRVEATPVSRTPASNAFLAQSLLPGGFGEGPAEHTADTHVRAPETNMGGGAQGTPQLPPPLLRAMPDPGSRGSQHVTLSAPKPTDGNCGVRWNLPGSRGEDCTPARGDRPHTQITTPEPPEKPRPQPLKRDSTCVCRCELYSDSARWGSPNPDDRVLVRRGRDRSTGRPGADQGQVVSIHQRQTGLAHTCVWNFLLPECEQILCCLSPTCGLWGPKTLRPRPLELIPEASVLRGGHCIPAGWTLALQEAGAPRVAPTALGEKGHSLPRSHTHLHPQPVTTWGRAAGRAVGMQVCLLTVKHELGTHSRPGDSPLPAGPCSLAGRPAHLQEGDDAVTGDRLQQARCPREALQAGPAGREEGADDDDPGGRPGQHANDQLPLQGLPKPTGGQTFRYQPKT</sequence>
<dbReference type="AlphaFoldDB" id="M3Z7X1"/>
<feature type="compositionally biased region" description="Polar residues" evidence="1">
    <location>
        <begin position="418"/>
        <end position="428"/>
    </location>
</feature>
<accession>M3Z7X1</accession>
<proteinExistence type="predicted"/>
<feature type="compositionally biased region" description="Basic and acidic residues" evidence="1">
    <location>
        <begin position="129"/>
        <end position="142"/>
    </location>
</feature>
<name>M3Z7X1_MUSPF</name>
<feature type="compositionally biased region" description="Polar residues" evidence="1">
    <location>
        <begin position="39"/>
        <end position="49"/>
    </location>
</feature>
<reference evidence="2" key="1">
    <citation type="submission" date="2024-06" db="UniProtKB">
        <authorList>
            <consortium name="Ensembl"/>
        </authorList>
    </citation>
    <scope>IDENTIFICATION</scope>
</reference>
<evidence type="ECO:0000256" key="1">
    <source>
        <dbReference type="SAM" id="MobiDB-lite"/>
    </source>
</evidence>
<feature type="compositionally biased region" description="Basic and acidic residues" evidence="1">
    <location>
        <begin position="62"/>
        <end position="73"/>
    </location>
</feature>
<dbReference type="Ensembl" id="ENSMPUT00000019964.1">
    <property type="protein sequence ID" value="ENSMPUP00000019684.1"/>
    <property type="gene ID" value="ENSMPUG00000019812.1"/>
</dbReference>
<organism evidence="2">
    <name type="scientific">Mustela putorius furo</name>
    <name type="common">European domestic ferret</name>
    <name type="synonym">Mustela furo</name>
    <dbReference type="NCBI Taxonomy" id="9669"/>
    <lineage>
        <taxon>Eukaryota</taxon>
        <taxon>Metazoa</taxon>
        <taxon>Chordata</taxon>
        <taxon>Craniata</taxon>
        <taxon>Vertebrata</taxon>
        <taxon>Euteleostomi</taxon>
        <taxon>Mammalia</taxon>
        <taxon>Eutheria</taxon>
        <taxon>Laurasiatheria</taxon>
        <taxon>Carnivora</taxon>
        <taxon>Caniformia</taxon>
        <taxon>Musteloidea</taxon>
        <taxon>Mustelidae</taxon>
        <taxon>Mustelinae</taxon>
        <taxon>Mustela</taxon>
    </lineage>
</organism>